<dbReference type="InterPro" id="IPR001078">
    <property type="entry name" value="2-oxoacid_DH_actylTfrase"/>
</dbReference>
<dbReference type="Gene3D" id="3.30.559.10">
    <property type="entry name" value="Chloramphenicol acetyltransferase-like domain"/>
    <property type="match status" value="1"/>
</dbReference>
<dbReference type="AlphaFoldDB" id="A0A9X3ETI1"/>
<comment type="caution">
    <text evidence="2">The sequence shown here is derived from an EMBL/GenBank/DDBJ whole genome shotgun (WGS) entry which is preliminary data.</text>
</comment>
<dbReference type="InterPro" id="IPR045257">
    <property type="entry name" value="E2/Pdx1"/>
</dbReference>
<feature type="domain" description="2-oxoacid dehydrogenase acyltransferase catalytic" evidence="1">
    <location>
        <begin position="189"/>
        <end position="277"/>
    </location>
</feature>
<dbReference type="PANTHER" id="PTHR23151:SF90">
    <property type="entry name" value="DIHYDROLIPOYLLYSINE-RESIDUE ACETYLTRANSFERASE COMPONENT OF PYRUVATE DEHYDROGENASE COMPLEX, MITOCHONDRIAL-RELATED"/>
    <property type="match status" value="1"/>
</dbReference>
<organism evidence="2 3">
    <name type="scientific">Nannocystis pusilla</name>
    <dbReference type="NCBI Taxonomy" id="889268"/>
    <lineage>
        <taxon>Bacteria</taxon>
        <taxon>Pseudomonadati</taxon>
        <taxon>Myxococcota</taxon>
        <taxon>Polyangia</taxon>
        <taxon>Nannocystales</taxon>
        <taxon>Nannocystaceae</taxon>
        <taxon>Nannocystis</taxon>
    </lineage>
</organism>
<dbReference type="InterPro" id="IPR023213">
    <property type="entry name" value="CAT-like_dom_sf"/>
</dbReference>
<feature type="domain" description="2-oxoacid dehydrogenase acyltransferase catalytic" evidence="1">
    <location>
        <begin position="30"/>
        <end position="141"/>
    </location>
</feature>
<accession>A0A9X3ETI1</accession>
<proteinExistence type="predicted"/>
<protein>
    <submittedName>
        <fullName evidence="2">2-oxo acid dehydrogenase subunit E2</fullName>
    </submittedName>
</protein>
<evidence type="ECO:0000259" key="1">
    <source>
        <dbReference type="Pfam" id="PF00198"/>
    </source>
</evidence>
<reference evidence="2" key="1">
    <citation type="submission" date="2022-11" db="EMBL/GenBank/DDBJ databases">
        <title>Minimal conservation of predation-associated metabolite biosynthetic gene clusters underscores biosynthetic potential of Myxococcota including descriptions for ten novel species: Archangium lansinium sp. nov., Myxococcus landrumus sp. nov., Nannocystis bai.</title>
        <authorList>
            <person name="Ahearne A."/>
            <person name="Stevens C."/>
            <person name="Phillips K."/>
        </authorList>
    </citation>
    <scope>NUCLEOTIDE SEQUENCE</scope>
    <source>
        <strain evidence="2">Na p29</strain>
    </source>
</reference>
<dbReference type="EMBL" id="JAPNKE010000002">
    <property type="protein sequence ID" value="MCY1009968.1"/>
    <property type="molecule type" value="Genomic_DNA"/>
</dbReference>
<dbReference type="Pfam" id="PF00198">
    <property type="entry name" value="2-oxoacid_dh"/>
    <property type="match status" value="2"/>
</dbReference>
<dbReference type="SUPFAM" id="SSF52777">
    <property type="entry name" value="CoA-dependent acyltransferases"/>
    <property type="match status" value="1"/>
</dbReference>
<dbReference type="RefSeq" id="WP_267772738.1">
    <property type="nucleotide sequence ID" value="NZ_JAPNKE010000002.1"/>
</dbReference>
<keyword evidence="3" id="KW-1185">Reference proteome</keyword>
<sequence>MRTFKARPAAELSLFRRLALATWDDPRDPSIRGTLELDATAALAHLEALHARTGQRATLTHLVGRALAVALAERPELHVLVRRGRLYPRDDVDIFFQVALTEAHAPPGGCDLTGLVIRGADRKSLADIAREFGERVAEVRRGCDPQLGPTRRRLAALSPALLRPLQAALDILQYRLGLRVPGFPQAPFGSAAVTNLGMFGVRWAYAPLFPPAHWPILLLVGAVKPRPWIVEDDGDARVEVRPVLPLHATLDHRALDGVQAARLSARIEELLLHPELLELPA</sequence>
<dbReference type="GO" id="GO:0045254">
    <property type="term" value="C:pyruvate dehydrogenase complex"/>
    <property type="evidence" value="ECO:0007669"/>
    <property type="project" value="InterPro"/>
</dbReference>
<dbReference type="PANTHER" id="PTHR23151">
    <property type="entry name" value="DIHYDROLIPOAMIDE ACETYL/SUCCINYL-TRANSFERASE-RELATED"/>
    <property type="match status" value="1"/>
</dbReference>
<evidence type="ECO:0000313" key="2">
    <source>
        <dbReference type="EMBL" id="MCY1009968.1"/>
    </source>
</evidence>
<dbReference type="GO" id="GO:0016746">
    <property type="term" value="F:acyltransferase activity"/>
    <property type="evidence" value="ECO:0007669"/>
    <property type="project" value="InterPro"/>
</dbReference>
<evidence type="ECO:0000313" key="3">
    <source>
        <dbReference type="Proteomes" id="UP001150924"/>
    </source>
</evidence>
<gene>
    <name evidence="2" type="ORF">OV079_31285</name>
</gene>
<dbReference type="Proteomes" id="UP001150924">
    <property type="component" value="Unassembled WGS sequence"/>
</dbReference>
<name>A0A9X3ETI1_9BACT</name>
<dbReference type="GO" id="GO:0006086">
    <property type="term" value="P:pyruvate decarboxylation to acetyl-CoA"/>
    <property type="evidence" value="ECO:0007669"/>
    <property type="project" value="InterPro"/>
</dbReference>